<feature type="transmembrane region" description="Helical" evidence="1">
    <location>
        <begin position="12"/>
        <end position="29"/>
    </location>
</feature>
<keyword evidence="1" id="KW-0472">Membrane</keyword>
<feature type="transmembrane region" description="Helical" evidence="1">
    <location>
        <begin position="124"/>
        <end position="149"/>
    </location>
</feature>
<name>A0A1G2Q588_9BACT</name>
<gene>
    <name evidence="2" type="ORF">A2388_01810</name>
</gene>
<feature type="transmembrane region" description="Helical" evidence="1">
    <location>
        <begin position="59"/>
        <end position="76"/>
    </location>
</feature>
<organism evidence="2 3">
    <name type="scientific">Candidatus Veblenbacteria bacterium RIFOXYB1_FULL_43_13</name>
    <dbReference type="NCBI Taxonomy" id="1802426"/>
    <lineage>
        <taxon>Bacteria</taxon>
        <taxon>Candidatus Vebleniibacteriota</taxon>
    </lineage>
</organism>
<evidence type="ECO:0000313" key="3">
    <source>
        <dbReference type="Proteomes" id="UP000177575"/>
    </source>
</evidence>
<feature type="transmembrane region" description="Helical" evidence="1">
    <location>
        <begin position="96"/>
        <end position="118"/>
    </location>
</feature>
<dbReference type="EMBL" id="MHTC01000006">
    <property type="protein sequence ID" value="OHA55773.1"/>
    <property type="molecule type" value="Genomic_DNA"/>
</dbReference>
<keyword evidence="1" id="KW-1133">Transmembrane helix</keyword>
<sequence length="184" mass="20737">MKNDLVLTLRWSLFLTIIISLFWFVWSLFAPTPEVIMTYELSKIPLCEMASSFLPMSRWWDILLGPIIPFGIFIGLRLMKASGSYKPNTFDDPDDVVTFMVALVFIGGVSIGTLGGFIGGLIFFFPIAIFTAFTIFIVWTAGGVFYVLAKSKTLTKLFQSKNFLLLDRCWGATMGKLLDWLTSK</sequence>
<reference evidence="2 3" key="1">
    <citation type="journal article" date="2016" name="Nat. Commun.">
        <title>Thousands of microbial genomes shed light on interconnected biogeochemical processes in an aquifer system.</title>
        <authorList>
            <person name="Anantharaman K."/>
            <person name="Brown C.T."/>
            <person name="Hug L.A."/>
            <person name="Sharon I."/>
            <person name="Castelle C.J."/>
            <person name="Probst A.J."/>
            <person name="Thomas B.C."/>
            <person name="Singh A."/>
            <person name="Wilkins M.J."/>
            <person name="Karaoz U."/>
            <person name="Brodie E.L."/>
            <person name="Williams K.H."/>
            <person name="Hubbard S.S."/>
            <person name="Banfield J.F."/>
        </authorList>
    </citation>
    <scope>NUCLEOTIDE SEQUENCE [LARGE SCALE GENOMIC DNA]</scope>
</reference>
<protein>
    <submittedName>
        <fullName evidence="2">Uncharacterized protein</fullName>
    </submittedName>
</protein>
<evidence type="ECO:0000256" key="1">
    <source>
        <dbReference type="SAM" id="Phobius"/>
    </source>
</evidence>
<evidence type="ECO:0000313" key="2">
    <source>
        <dbReference type="EMBL" id="OHA55773.1"/>
    </source>
</evidence>
<comment type="caution">
    <text evidence="2">The sequence shown here is derived from an EMBL/GenBank/DDBJ whole genome shotgun (WGS) entry which is preliminary data.</text>
</comment>
<keyword evidence="1" id="KW-0812">Transmembrane</keyword>
<dbReference type="Proteomes" id="UP000177575">
    <property type="component" value="Unassembled WGS sequence"/>
</dbReference>
<accession>A0A1G2Q588</accession>
<proteinExistence type="predicted"/>
<dbReference type="AlphaFoldDB" id="A0A1G2Q588"/>